<sequence>MGELTTEQEISAADLQQLSATLVKRQRLEAPCWDQRSAPLAGRMWVSELEPGLQLRLADIQDRFGLKSQAILPAGIKIALVIEGTVQVRYGAFEVQLGPQTLGTQTPHTGLLVALPSATSFMRLGQAGAFERTLTLSLTPHWLARYGHSDLMAAPNGLPHLHYWAPSPGLIALASQLFTPQQLAKENVAHRLQLLGFAMTLAGEALASAQLSSTENSHSPTPPHQEKSDRRLATLMSLIDNGEAKRMTQADLASYLGMSLSNLQRRFYRQYGESLGSFLRHYHLSLARHAIAQGVSIETAASLAGYASAANFATAFKREFSTTPSHFRQTSRSSQRVPTIRNKHWLKK</sequence>
<keyword evidence="7" id="KW-1185">Reference proteome</keyword>
<proteinExistence type="predicted"/>
<dbReference type="EMBL" id="JACCDE010000001">
    <property type="protein sequence ID" value="NYS76139.1"/>
    <property type="molecule type" value="Genomic_DNA"/>
</dbReference>
<evidence type="ECO:0000256" key="1">
    <source>
        <dbReference type="ARBA" id="ARBA00023015"/>
    </source>
</evidence>
<dbReference type="GO" id="GO:0003700">
    <property type="term" value="F:DNA-binding transcription factor activity"/>
    <property type="evidence" value="ECO:0007669"/>
    <property type="project" value="InterPro"/>
</dbReference>
<dbReference type="AlphaFoldDB" id="A0A7Z0RWD9"/>
<dbReference type="GO" id="GO:0043565">
    <property type="term" value="F:sequence-specific DNA binding"/>
    <property type="evidence" value="ECO:0007669"/>
    <property type="project" value="InterPro"/>
</dbReference>
<accession>A0A7Z0RWD9</accession>
<dbReference type="RefSeq" id="WP_035566474.1">
    <property type="nucleotide sequence ID" value="NZ_JACCDE010000001.1"/>
</dbReference>
<dbReference type="PROSITE" id="PS01124">
    <property type="entry name" value="HTH_ARAC_FAMILY_2"/>
    <property type="match status" value="1"/>
</dbReference>
<comment type="caution">
    <text evidence="6">The sequence shown here is derived from an EMBL/GenBank/DDBJ whole genome shotgun (WGS) entry which is preliminary data.</text>
</comment>
<evidence type="ECO:0000313" key="6">
    <source>
        <dbReference type="EMBL" id="NYS76139.1"/>
    </source>
</evidence>
<gene>
    <name evidence="6" type="ORF">HZS80_00135</name>
</gene>
<dbReference type="Proteomes" id="UP000526892">
    <property type="component" value="Unassembled WGS sequence"/>
</dbReference>
<dbReference type="SUPFAM" id="SSF46689">
    <property type="entry name" value="Homeodomain-like"/>
    <property type="match status" value="2"/>
</dbReference>
<evidence type="ECO:0000256" key="2">
    <source>
        <dbReference type="ARBA" id="ARBA00023125"/>
    </source>
</evidence>
<dbReference type="InterPro" id="IPR050204">
    <property type="entry name" value="AraC_XylS_family_regulators"/>
</dbReference>
<evidence type="ECO:0000313" key="7">
    <source>
        <dbReference type="Proteomes" id="UP000526892"/>
    </source>
</evidence>
<feature type="compositionally biased region" description="Polar residues" evidence="4">
    <location>
        <begin position="210"/>
        <end position="219"/>
    </location>
</feature>
<dbReference type="InterPro" id="IPR009057">
    <property type="entry name" value="Homeodomain-like_sf"/>
</dbReference>
<protein>
    <submittedName>
        <fullName evidence="6">Helix-turn-helix transcriptional regulator</fullName>
    </submittedName>
</protein>
<dbReference type="InterPro" id="IPR018060">
    <property type="entry name" value="HTH_AraC"/>
</dbReference>
<keyword evidence="2" id="KW-0238">DNA-binding</keyword>
<evidence type="ECO:0000256" key="4">
    <source>
        <dbReference type="SAM" id="MobiDB-lite"/>
    </source>
</evidence>
<reference evidence="6 7" key="1">
    <citation type="journal article" date="2003" name="Extremophiles">
        <title>Halomonas glaciei sp. nov. isolated from fast ice of Adelie Land, Antarctica.</title>
        <authorList>
            <person name="Reddy G.S."/>
            <person name="Raghavan P.U."/>
            <person name="Sarita N.B."/>
            <person name="Prakash J.S."/>
            <person name="Nagesh N."/>
            <person name="Delille D."/>
            <person name="Shivaji S."/>
        </authorList>
    </citation>
    <scope>NUCLEOTIDE SEQUENCE [LARGE SCALE GENOMIC DNA]</scope>
    <source>
        <strain evidence="6 7">DD39</strain>
    </source>
</reference>
<keyword evidence="1" id="KW-0805">Transcription regulation</keyword>
<feature type="region of interest" description="Disordered" evidence="4">
    <location>
        <begin position="210"/>
        <end position="229"/>
    </location>
</feature>
<feature type="domain" description="HTH araC/xylS-type" evidence="5">
    <location>
        <begin position="233"/>
        <end position="330"/>
    </location>
</feature>
<dbReference type="Gene3D" id="1.10.10.60">
    <property type="entry name" value="Homeodomain-like"/>
    <property type="match status" value="1"/>
</dbReference>
<dbReference type="PANTHER" id="PTHR46796">
    <property type="entry name" value="HTH-TYPE TRANSCRIPTIONAL ACTIVATOR RHAS-RELATED"/>
    <property type="match status" value="1"/>
</dbReference>
<dbReference type="SMART" id="SM00342">
    <property type="entry name" value="HTH_ARAC"/>
    <property type="match status" value="1"/>
</dbReference>
<organism evidence="6 7">
    <name type="scientific">Vreelandella glaciei</name>
    <dbReference type="NCBI Taxonomy" id="186761"/>
    <lineage>
        <taxon>Bacteria</taxon>
        <taxon>Pseudomonadati</taxon>
        <taxon>Pseudomonadota</taxon>
        <taxon>Gammaproteobacteria</taxon>
        <taxon>Oceanospirillales</taxon>
        <taxon>Halomonadaceae</taxon>
        <taxon>Vreelandella</taxon>
    </lineage>
</organism>
<evidence type="ECO:0000256" key="3">
    <source>
        <dbReference type="ARBA" id="ARBA00023163"/>
    </source>
</evidence>
<keyword evidence="3" id="KW-0804">Transcription</keyword>
<dbReference type="Pfam" id="PF12833">
    <property type="entry name" value="HTH_18"/>
    <property type="match status" value="1"/>
</dbReference>
<name>A0A7Z0RWD9_9GAMM</name>
<evidence type="ECO:0000259" key="5">
    <source>
        <dbReference type="PROSITE" id="PS01124"/>
    </source>
</evidence>